<dbReference type="SUPFAM" id="SSF55729">
    <property type="entry name" value="Acyl-CoA N-acyltransferases (Nat)"/>
    <property type="match status" value="1"/>
</dbReference>
<reference evidence="5" key="1">
    <citation type="submission" date="2016-09" db="EMBL/GenBank/DDBJ databases">
        <authorList>
            <person name="Koehorst J."/>
        </authorList>
    </citation>
    <scope>NUCLEOTIDE SEQUENCE [LARGE SCALE GENOMIC DNA]</scope>
</reference>
<evidence type="ECO:0000256" key="1">
    <source>
        <dbReference type="ARBA" id="ARBA00022679"/>
    </source>
</evidence>
<evidence type="ECO:0000313" key="4">
    <source>
        <dbReference type="EMBL" id="SEH71528.1"/>
    </source>
</evidence>
<dbReference type="Gene3D" id="3.40.630.30">
    <property type="match status" value="1"/>
</dbReference>
<evidence type="ECO:0000313" key="5">
    <source>
        <dbReference type="Proteomes" id="UP000176204"/>
    </source>
</evidence>
<dbReference type="OrthoDB" id="9796381at2"/>
<organism evidence="4 5">
    <name type="scientific">Akkermansia glycaniphila</name>
    <dbReference type="NCBI Taxonomy" id="1679444"/>
    <lineage>
        <taxon>Bacteria</taxon>
        <taxon>Pseudomonadati</taxon>
        <taxon>Verrucomicrobiota</taxon>
        <taxon>Verrucomicrobiia</taxon>
        <taxon>Verrucomicrobiales</taxon>
        <taxon>Akkermansiaceae</taxon>
        <taxon>Akkermansia</taxon>
    </lineage>
</organism>
<dbReference type="PROSITE" id="PS51186">
    <property type="entry name" value="GNAT"/>
    <property type="match status" value="1"/>
</dbReference>
<dbReference type="InterPro" id="IPR016181">
    <property type="entry name" value="Acyl_CoA_acyltransferase"/>
</dbReference>
<dbReference type="Pfam" id="PF00583">
    <property type="entry name" value="Acetyltransf_1"/>
    <property type="match status" value="1"/>
</dbReference>
<evidence type="ECO:0000256" key="2">
    <source>
        <dbReference type="ARBA" id="ARBA00023315"/>
    </source>
</evidence>
<dbReference type="InterPro" id="IPR000182">
    <property type="entry name" value="GNAT_dom"/>
</dbReference>
<feature type="domain" description="N-acetyltransferase" evidence="3">
    <location>
        <begin position="1"/>
        <end position="166"/>
    </location>
</feature>
<dbReference type="PANTHER" id="PTHR43877">
    <property type="entry name" value="AMINOALKYLPHOSPHONATE N-ACETYLTRANSFERASE-RELATED-RELATED"/>
    <property type="match status" value="1"/>
</dbReference>
<accession>A0A1C7PEJ0</accession>
<dbReference type="KEGG" id="agl:PYTT_0179"/>
<keyword evidence="1 4" id="KW-0808">Transferase</keyword>
<evidence type="ECO:0000259" key="3">
    <source>
        <dbReference type="PROSITE" id="PS51186"/>
    </source>
</evidence>
<dbReference type="RefSeq" id="WP_067772373.1">
    <property type="nucleotide sequence ID" value="NZ_LIGX01000002.1"/>
</dbReference>
<name>A0A1C7PEJ0_9BACT</name>
<dbReference type="CDD" id="cd04301">
    <property type="entry name" value="NAT_SF"/>
    <property type="match status" value="1"/>
</dbReference>
<dbReference type="Proteomes" id="UP000176204">
    <property type="component" value="Chromosome I"/>
</dbReference>
<keyword evidence="5" id="KW-1185">Reference proteome</keyword>
<dbReference type="InterPro" id="IPR050832">
    <property type="entry name" value="Bact_Acetyltransf"/>
</dbReference>
<dbReference type="GO" id="GO:0016747">
    <property type="term" value="F:acyltransferase activity, transferring groups other than amino-acyl groups"/>
    <property type="evidence" value="ECO:0007669"/>
    <property type="project" value="InterPro"/>
</dbReference>
<proteinExistence type="predicted"/>
<dbReference type="STRING" id="1679444.PYTT_0179"/>
<protein>
    <submittedName>
        <fullName evidence="4">Acyl-coa n-acyltransferase</fullName>
    </submittedName>
</protein>
<keyword evidence="2 4" id="KW-0012">Acyltransferase</keyword>
<dbReference type="EMBL" id="LT629973">
    <property type="protein sequence ID" value="SEH71528.1"/>
    <property type="molecule type" value="Genomic_DNA"/>
</dbReference>
<sequence length="166" mass="18245">MPIRHATAADLPAIMHIVRETIAIMHESGNDQWDHTYPTPGDFLQDIASGTLHVDAAETGSLRGFACINSCEPEEYAPLPWQTDPPSLVIHRMAVSPAFRREGIGKALLDFAETKASEATARSLKTDTHTANPSMNALLQACGYRPVGRIRFKGKAKPFICYEKNL</sequence>
<gene>
    <name evidence="4" type="ORF">PYTT_0179</name>
</gene>
<dbReference type="AlphaFoldDB" id="A0A1C7PEJ0"/>